<evidence type="ECO:0000313" key="3">
    <source>
        <dbReference type="Proteomes" id="UP000195772"/>
    </source>
</evidence>
<protein>
    <submittedName>
        <fullName evidence="2">Uncharacterized protein</fullName>
    </submittedName>
</protein>
<evidence type="ECO:0000256" key="1">
    <source>
        <dbReference type="SAM" id="MobiDB-lite"/>
    </source>
</evidence>
<dbReference type="OrthoDB" id="1007297at2"/>
<gene>
    <name evidence="2" type="ORF">B5G41_01030</name>
</gene>
<dbReference type="Proteomes" id="UP000195772">
    <property type="component" value="Unassembled WGS sequence"/>
</dbReference>
<sequence>MRVYTIGFLGFFAYTRRICDYMDTLLVRALEQHGEVRVMLTLQHTADRLMAGRVLEIGKLFPGLRLVPVITEQEERIYKKNGPSLSAGERKRRLDAAGGYEVVPGTLLSNRLPGYHQRFIERCDQIVYSTFRVPQYIRDDFARKLRGLKGKQPLVRYVMQGDRMPDPEGMEPMIDLQQSIEYVRRSGFRLLTDKLPQELLDKWLANADLPGNYMEYGVVEEAGNVFGLKDTARAHYLLYKVFTAMYIVCNRLLSEENDAACEVLNSRFRQFRRMLELLAESRRRGIDIGRFDLVDFDNYDEIFKQLVKAARAHEPVKRPGDSEPDNLFTTDGKTE</sequence>
<name>A0A1Y3QZ07_9BACT</name>
<evidence type="ECO:0000313" key="2">
    <source>
        <dbReference type="EMBL" id="OUN04923.1"/>
    </source>
</evidence>
<accession>A0A1Y3QZ07</accession>
<reference evidence="3" key="1">
    <citation type="submission" date="2017-04" db="EMBL/GenBank/DDBJ databases">
        <title>Function of individual gut microbiota members based on whole genome sequencing of pure cultures obtained from chicken caecum.</title>
        <authorList>
            <person name="Medvecky M."/>
            <person name="Cejkova D."/>
            <person name="Polansky O."/>
            <person name="Karasova D."/>
            <person name="Kubasova T."/>
            <person name="Cizek A."/>
            <person name="Rychlik I."/>
        </authorList>
    </citation>
    <scope>NUCLEOTIDE SEQUENCE [LARGE SCALE GENOMIC DNA]</scope>
    <source>
        <strain evidence="3">An90</strain>
    </source>
</reference>
<organism evidence="2 3">
    <name type="scientific">Alistipes onderdonkii</name>
    <dbReference type="NCBI Taxonomy" id="328813"/>
    <lineage>
        <taxon>Bacteria</taxon>
        <taxon>Pseudomonadati</taxon>
        <taxon>Bacteroidota</taxon>
        <taxon>Bacteroidia</taxon>
        <taxon>Bacteroidales</taxon>
        <taxon>Rikenellaceae</taxon>
        <taxon>Alistipes</taxon>
    </lineage>
</organism>
<proteinExistence type="predicted"/>
<comment type="caution">
    <text evidence="2">The sequence shown here is derived from an EMBL/GenBank/DDBJ whole genome shotgun (WGS) entry which is preliminary data.</text>
</comment>
<dbReference type="EMBL" id="NFHB01000001">
    <property type="protein sequence ID" value="OUN04923.1"/>
    <property type="molecule type" value="Genomic_DNA"/>
</dbReference>
<dbReference type="RefSeq" id="WP_087400988.1">
    <property type="nucleotide sequence ID" value="NZ_NFHB01000001.1"/>
</dbReference>
<feature type="region of interest" description="Disordered" evidence="1">
    <location>
        <begin position="313"/>
        <end position="335"/>
    </location>
</feature>
<dbReference type="AlphaFoldDB" id="A0A1Y3QZ07"/>